<evidence type="ECO:0000259" key="10">
    <source>
        <dbReference type="PROSITE" id="PS50280"/>
    </source>
</evidence>
<feature type="compositionally biased region" description="Basic and acidic residues" evidence="8">
    <location>
        <begin position="529"/>
        <end position="539"/>
    </location>
</feature>
<dbReference type="Pfam" id="PF05033">
    <property type="entry name" value="Pre-SET"/>
    <property type="match status" value="1"/>
</dbReference>
<evidence type="ECO:0000256" key="4">
    <source>
        <dbReference type="ARBA" id="ARBA00022679"/>
    </source>
</evidence>
<name>A0ABR3VG12_HUMIN</name>
<dbReference type="SMART" id="SM00317">
    <property type="entry name" value="SET"/>
    <property type="match status" value="1"/>
</dbReference>
<feature type="domain" description="Pre-SET" evidence="11">
    <location>
        <begin position="77"/>
        <end position="156"/>
    </location>
</feature>
<dbReference type="Gene3D" id="2.170.270.10">
    <property type="entry name" value="SET domain"/>
    <property type="match status" value="1"/>
</dbReference>
<keyword evidence="3" id="KW-0489">Methyltransferase</keyword>
<dbReference type="InterPro" id="IPR007728">
    <property type="entry name" value="Pre-SET_dom"/>
</dbReference>
<keyword evidence="4" id="KW-0808">Transferase</keyword>
<keyword evidence="7" id="KW-0862">Zinc</keyword>
<comment type="subcellular location">
    <subcellularLocation>
        <location evidence="1">Chromosome</location>
    </subcellularLocation>
</comment>
<keyword evidence="13" id="KW-1185">Reference proteome</keyword>
<keyword evidence="6" id="KW-0479">Metal-binding</keyword>
<dbReference type="SMART" id="SM00468">
    <property type="entry name" value="PreSET"/>
    <property type="match status" value="1"/>
</dbReference>
<evidence type="ECO:0000256" key="6">
    <source>
        <dbReference type="ARBA" id="ARBA00022723"/>
    </source>
</evidence>
<feature type="compositionally biased region" description="Low complexity" evidence="8">
    <location>
        <begin position="329"/>
        <end position="346"/>
    </location>
</feature>
<dbReference type="InterPro" id="IPR046341">
    <property type="entry name" value="SET_dom_sf"/>
</dbReference>
<evidence type="ECO:0000259" key="9">
    <source>
        <dbReference type="PROSITE" id="PS50053"/>
    </source>
</evidence>
<dbReference type="PROSITE" id="PS50867">
    <property type="entry name" value="PRE_SET"/>
    <property type="match status" value="1"/>
</dbReference>
<organism evidence="12 13">
    <name type="scientific">Humicola insolens</name>
    <name type="common">Soft-rot fungus</name>
    <dbReference type="NCBI Taxonomy" id="85995"/>
    <lineage>
        <taxon>Eukaryota</taxon>
        <taxon>Fungi</taxon>
        <taxon>Dikarya</taxon>
        <taxon>Ascomycota</taxon>
        <taxon>Pezizomycotina</taxon>
        <taxon>Sordariomycetes</taxon>
        <taxon>Sordariomycetidae</taxon>
        <taxon>Sordariales</taxon>
        <taxon>Chaetomiaceae</taxon>
        <taxon>Mycothermus</taxon>
    </lineage>
</organism>
<evidence type="ECO:0000313" key="13">
    <source>
        <dbReference type="Proteomes" id="UP001583172"/>
    </source>
</evidence>
<dbReference type="InterPro" id="IPR050973">
    <property type="entry name" value="H3K9_Histone-Lys_N-MTase"/>
</dbReference>
<dbReference type="InterPro" id="IPR032752">
    <property type="entry name" value="DC-UbP/UBTD2_N"/>
</dbReference>
<dbReference type="InterPro" id="IPR038169">
    <property type="entry name" value="DC-UbP/UBTD2_N_sf"/>
</dbReference>
<proteinExistence type="predicted"/>
<evidence type="ECO:0000259" key="11">
    <source>
        <dbReference type="PROSITE" id="PS50867"/>
    </source>
</evidence>
<evidence type="ECO:0000313" key="12">
    <source>
        <dbReference type="EMBL" id="KAL1840681.1"/>
    </source>
</evidence>
<dbReference type="PANTHER" id="PTHR46223">
    <property type="entry name" value="HISTONE-LYSINE N-METHYLTRANSFERASE SUV39H"/>
    <property type="match status" value="1"/>
</dbReference>
<dbReference type="SUPFAM" id="SSF54236">
    <property type="entry name" value="Ubiquitin-like"/>
    <property type="match status" value="1"/>
</dbReference>
<evidence type="ECO:0000256" key="2">
    <source>
        <dbReference type="ARBA" id="ARBA00022454"/>
    </source>
</evidence>
<feature type="compositionally biased region" description="Acidic residues" evidence="8">
    <location>
        <begin position="515"/>
        <end position="528"/>
    </location>
</feature>
<dbReference type="Gene3D" id="1.20.225.20">
    <property type="entry name" value="Ub domain-containing protein, DC-UbP/UBTD2, N-terminal domain"/>
    <property type="match status" value="1"/>
</dbReference>
<dbReference type="InterPro" id="IPR000626">
    <property type="entry name" value="Ubiquitin-like_dom"/>
</dbReference>
<dbReference type="Pfam" id="PF00856">
    <property type="entry name" value="SET"/>
    <property type="match status" value="1"/>
</dbReference>
<dbReference type="Gene3D" id="3.10.20.90">
    <property type="entry name" value="Phosphatidylinositol 3-kinase Catalytic Subunit, Chain A, domain 1"/>
    <property type="match status" value="1"/>
</dbReference>
<evidence type="ECO:0000256" key="1">
    <source>
        <dbReference type="ARBA" id="ARBA00004286"/>
    </source>
</evidence>
<dbReference type="EMBL" id="JAZGSY010000103">
    <property type="protein sequence ID" value="KAL1840681.1"/>
    <property type="molecule type" value="Genomic_DNA"/>
</dbReference>
<protein>
    <submittedName>
        <fullName evidence="12">Uncharacterized protein</fullName>
    </submittedName>
</protein>
<dbReference type="InterPro" id="IPR029071">
    <property type="entry name" value="Ubiquitin-like_domsf"/>
</dbReference>
<accession>A0ABR3VG12</accession>
<dbReference type="CDD" id="cd19473">
    <property type="entry name" value="SET_SUV39H_DIM5-like"/>
    <property type="match status" value="1"/>
</dbReference>
<evidence type="ECO:0000256" key="7">
    <source>
        <dbReference type="ARBA" id="ARBA00022833"/>
    </source>
</evidence>
<reference evidence="12 13" key="1">
    <citation type="journal article" date="2024" name="Commun. Biol.">
        <title>Comparative genomic analysis of thermophilic fungi reveals convergent evolutionary adaptations and gene losses.</title>
        <authorList>
            <person name="Steindorff A.S."/>
            <person name="Aguilar-Pontes M.V."/>
            <person name="Robinson A.J."/>
            <person name="Andreopoulos B."/>
            <person name="LaButti K."/>
            <person name="Kuo A."/>
            <person name="Mondo S."/>
            <person name="Riley R."/>
            <person name="Otillar R."/>
            <person name="Haridas S."/>
            <person name="Lipzen A."/>
            <person name="Grimwood J."/>
            <person name="Schmutz J."/>
            <person name="Clum A."/>
            <person name="Reid I.D."/>
            <person name="Moisan M.C."/>
            <person name="Butler G."/>
            <person name="Nguyen T.T.M."/>
            <person name="Dewar K."/>
            <person name="Conant G."/>
            <person name="Drula E."/>
            <person name="Henrissat B."/>
            <person name="Hansel C."/>
            <person name="Singer S."/>
            <person name="Hutchinson M.I."/>
            <person name="de Vries R.P."/>
            <person name="Natvig D.O."/>
            <person name="Powell A.J."/>
            <person name="Tsang A."/>
            <person name="Grigoriev I.V."/>
        </authorList>
    </citation>
    <scope>NUCLEOTIDE SEQUENCE [LARGE SCALE GENOMIC DNA]</scope>
    <source>
        <strain evidence="12 13">CBS 620.91</strain>
    </source>
</reference>
<dbReference type="PROSITE" id="PS50280">
    <property type="entry name" value="SET"/>
    <property type="match status" value="1"/>
</dbReference>
<sequence>MEAAMRPHFFNHGRPDADEEEKKRCHWCQIRSFATHKTLPITIVNELNDAVLNPNFRFIDHTVIGKDVPVAEESFRTGCNCKDDEDCMYGTCQCLDEMAESDHEDGGTTSGRRPRIAYTKAGLLRDRILLSREPIYECHQGCSCSPNCPNRVVERGRTVPLQIFRTHDRGWGVRCPVDIKKGQFVDRYLGEIITSKEADRRRAEATISQRKDVYLFALDKFTDRNSDDEWLKGPPFEVDGEWMSGPTRFINHSCEPNMRIFARVGDHTDKHIHDLALFAIRDIPAGEELTFDYIDGADDHEKMDAHDGCCLSREGADNSPYPDGAASGSARAINEAAQSAAAASSSQTGIDEPLPSSHRRHRRRSHQPLDQHINKPLRRHVWTSHDRQWTLAALRREREEFFDTRVTGRQEIWQAIRAALEVLWAADEAVRTGQFRQVSDEDGPSEEDPAIALATAQSILDAADITLPTGDLYNGAYDAFGNYYQLAHHIVSDPTNILWSPDSPDGLDDSKNDLTADEETERELGDDDAERRREEKGKAVADIRDPVTIRARLSDGSRDVTVVVDKSDSVRRIARFVAEEAKLDPDKKIRIAYLGKILQESASLTSQGWKQGHVLNALVFNR</sequence>
<dbReference type="Pfam" id="PF16455">
    <property type="entry name" value="UBD"/>
    <property type="match status" value="1"/>
</dbReference>
<feature type="compositionally biased region" description="Basic residues" evidence="8">
    <location>
        <begin position="357"/>
        <end position="366"/>
    </location>
</feature>
<dbReference type="SUPFAM" id="SSF82199">
    <property type="entry name" value="SET domain"/>
    <property type="match status" value="1"/>
</dbReference>
<dbReference type="Proteomes" id="UP001583172">
    <property type="component" value="Unassembled WGS sequence"/>
</dbReference>
<feature type="region of interest" description="Disordered" evidence="8">
    <location>
        <begin position="501"/>
        <end position="539"/>
    </location>
</feature>
<comment type="caution">
    <text evidence="12">The sequence shown here is derived from an EMBL/GenBank/DDBJ whole genome shotgun (WGS) entry which is preliminary data.</text>
</comment>
<dbReference type="InterPro" id="IPR001214">
    <property type="entry name" value="SET_dom"/>
</dbReference>
<evidence type="ECO:0000256" key="5">
    <source>
        <dbReference type="ARBA" id="ARBA00022691"/>
    </source>
</evidence>
<feature type="domain" description="SET" evidence="10">
    <location>
        <begin position="159"/>
        <end position="294"/>
    </location>
</feature>
<gene>
    <name evidence="12" type="ORF">VTJ49DRAFT_231</name>
</gene>
<dbReference type="PANTHER" id="PTHR46223:SF3">
    <property type="entry name" value="HISTONE-LYSINE N-METHYLTRANSFERASE SET-23"/>
    <property type="match status" value="1"/>
</dbReference>
<feature type="domain" description="Ubiquitin-like" evidence="9">
    <location>
        <begin position="547"/>
        <end position="622"/>
    </location>
</feature>
<evidence type="ECO:0000256" key="8">
    <source>
        <dbReference type="SAM" id="MobiDB-lite"/>
    </source>
</evidence>
<keyword evidence="5" id="KW-0949">S-adenosyl-L-methionine</keyword>
<feature type="region of interest" description="Disordered" evidence="8">
    <location>
        <begin position="314"/>
        <end position="375"/>
    </location>
</feature>
<evidence type="ECO:0000256" key="3">
    <source>
        <dbReference type="ARBA" id="ARBA00022603"/>
    </source>
</evidence>
<dbReference type="PROSITE" id="PS50053">
    <property type="entry name" value="UBIQUITIN_2"/>
    <property type="match status" value="1"/>
</dbReference>
<keyword evidence="2" id="KW-0158">Chromosome</keyword>